<evidence type="ECO:0000313" key="11">
    <source>
        <dbReference type="Proteomes" id="UP000006860"/>
    </source>
</evidence>
<dbReference type="CDD" id="cd21153">
    <property type="entry name" value="PUA_RlmI"/>
    <property type="match status" value="1"/>
</dbReference>
<dbReference type="Proteomes" id="UP000006860">
    <property type="component" value="Chromosome"/>
</dbReference>
<evidence type="ECO:0000256" key="6">
    <source>
        <dbReference type="ARBA" id="ARBA00022691"/>
    </source>
</evidence>
<keyword evidence="11" id="KW-1185">Reference proteome</keyword>
<keyword evidence="7" id="KW-0694">RNA-binding</keyword>
<evidence type="ECO:0000256" key="4">
    <source>
        <dbReference type="ARBA" id="ARBA00022603"/>
    </source>
</evidence>
<dbReference type="CDD" id="cd02440">
    <property type="entry name" value="AdoMet_MTases"/>
    <property type="match status" value="1"/>
</dbReference>
<dbReference type="InterPro" id="IPR002478">
    <property type="entry name" value="PUA"/>
</dbReference>
<evidence type="ECO:0000256" key="1">
    <source>
        <dbReference type="ARBA" id="ARBA00004496"/>
    </source>
</evidence>
<evidence type="ECO:0000256" key="5">
    <source>
        <dbReference type="ARBA" id="ARBA00022679"/>
    </source>
</evidence>
<sequence>MSADSLPKILLKSRRAQPFYAQHPWVFAGAIAQIPNNLETGSEVLVVSQEGKPIARGLYNADSQIRVRLYSWQVDTPLDDNFWKSRIASAVRLRQQMFADDQAQACRVIFSESDGLSGLTVDRFGDWLSVQFTSQALAQRIDTICDALQEALSPKGIWLRTEKGMTAAEGLTLSDGLLRGEEPPQPLHITENGLQYRVDLVEGQKTGFYYDQRDNRLAAARYLSGKVLDVCSYSGGFAMNALKHGRADEVTCVDSSAGAMALAEENAGLNGLAEKMRFETADALKFLDQTEERYNGIILDPPKFARSRGGLNRAAKAYRKWNMAAMHRLDGPGILVTCSCSGLISQEDFREILASAALEAGKTVRILEIRGQAPDHPVITSCPENAYLKCLICAVE</sequence>
<feature type="domain" description="PUA" evidence="9">
    <location>
        <begin position="7"/>
        <end position="92"/>
    </location>
</feature>
<dbReference type="Pfam" id="PF17785">
    <property type="entry name" value="PUA_3"/>
    <property type="match status" value="1"/>
</dbReference>
<dbReference type="PANTHER" id="PTHR42873">
    <property type="entry name" value="RIBOSOMAL RNA LARGE SUBUNIT METHYLTRANSFERASE"/>
    <property type="match status" value="1"/>
</dbReference>
<dbReference type="Gene3D" id="2.30.130.10">
    <property type="entry name" value="PUA domain"/>
    <property type="match status" value="1"/>
</dbReference>
<evidence type="ECO:0000256" key="2">
    <source>
        <dbReference type="ARBA" id="ARBA00022490"/>
    </source>
</evidence>
<protein>
    <submittedName>
        <fullName evidence="10">PUA domain containing protein</fullName>
    </submittedName>
</protein>
<dbReference type="GO" id="GO:0008168">
    <property type="term" value="F:methyltransferase activity"/>
    <property type="evidence" value="ECO:0007669"/>
    <property type="project" value="UniProtKB-KW"/>
</dbReference>
<evidence type="ECO:0000313" key="10">
    <source>
        <dbReference type="EMBL" id="ADY57898.1"/>
    </source>
</evidence>
<keyword evidence="2" id="KW-0963">Cytoplasm</keyword>
<dbReference type="PROSITE" id="PS50890">
    <property type="entry name" value="PUA"/>
    <property type="match status" value="1"/>
</dbReference>
<dbReference type="SUPFAM" id="SSF88697">
    <property type="entry name" value="PUA domain-like"/>
    <property type="match status" value="1"/>
</dbReference>
<dbReference type="STRING" id="756272.Plabr_0269"/>
<dbReference type="GO" id="GO:0032259">
    <property type="term" value="P:methylation"/>
    <property type="evidence" value="ECO:0007669"/>
    <property type="project" value="UniProtKB-KW"/>
</dbReference>
<proteinExistence type="inferred from homology"/>
<dbReference type="Gene3D" id="3.30.750.80">
    <property type="entry name" value="RNA methyltransferase domain (HRMD) like"/>
    <property type="match status" value="1"/>
</dbReference>
<name>F0SPJ4_RUBBR</name>
<keyword evidence="6" id="KW-0949">S-adenosyl-L-methionine</keyword>
<dbReference type="EMBL" id="CP002546">
    <property type="protein sequence ID" value="ADY57898.1"/>
    <property type="molecule type" value="Genomic_DNA"/>
</dbReference>
<dbReference type="Pfam" id="PF10672">
    <property type="entry name" value="Methyltrans_SAM"/>
    <property type="match status" value="1"/>
</dbReference>
<dbReference type="InterPro" id="IPR015947">
    <property type="entry name" value="PUA-like_sf"/>
</dbReference>
<evidence type="ECO:0000259" key="9">
    <source>
        <dbReference type="SMART" id="SM00359"/>
    </source>
</evidence>
<keyword evidence="3" id="KW-0698">rRNA processing</keyword>
<dbReference type="CDD" id="cd11572">
    <property type="entry name" value="RlmI_M_like"/>
    <property type="match status" value="1"/>
</dbReference>
<evidence type="ECO:0000256" key="8">
    <source>
        <dbReference type="ARBA" id="ARBA00038091"/>
    </source>
</evidence>
<keyword evidence="5" id="KW-0808">Transferase</keyword>
<evidence type="ECO:0000256" key="3">
    <source>
        <dbReference type="ARBA" id="ARBA00022552"/>
    </source>
</evidence>
<dbReference type="SUPFAM" id="SSF53335">
    <property type="entry name" value="S-adenosyl-L-methionine-dependent methyltransferases"/>
    <property type="match status" value="1"/>
</dbReference>
<dbReference type="InterPro" id="IPR036974">
    <property type="entry name" value="PUA_sf"/>
</dbReference>
<dbReference type="GO" id="GO:0005737">
    <property type="term" value="C:cytoplasm"/>
    <property type="evidence" value="ECO:0007669"/>
    <property type="project" value="UniProtKB-SubCell"/>
</dbReference>
<gene>
    <name evidence="10" type="ordered locus">Plabr_0269</name>
</gene>
<comment type="subcellular location">
    <subcellularLocation>
        <location evidence="1">Cytoplasm</location>
    </subcellularLocation>
</comment>
<comment type="similarity">
    <text evidence="8">Belongs to the methyltransferase superfamily. RlmI family.</text>
</comment>
<keyword evidence="4" id="KW-0489">Methyltransferase</keyword>
<dbReference type="GO" id="GO:0006364">
    <property type="term" value="P:rRNA processing"/>
    <property type="evidence" value="ECO:0007669"/>
    <property type="project" value="UniProtKB-KW"/>
</dbReference>
<dbReference type="eggNOG" id="COG1092">
    <property type="taxonomic scope" value="Bacteria"/>
</dbReference>
<dbReference type="HOGENOM" id="CLU_014042_0_0_0"/>
<reference evidence="11" key="1">
    <citation type="submission" date="2011-02" db="EMBL/GenBank/DDBJ databases">
        <title>The complete genome of Planctomyces brasiliensis DSM 5305.</title>
        <authorList>
            <person name="Lucas S."/>
            <person name="Copeland A."/>
            <person name="Lapidus A."/>
            <person name="Bruce D."/>
            <person name="Goodwin L."/>
            <person name="Pitluck S."/>
            <person name="Kyrpides N."/>
            <person name="Mavromatis K."/>
            <person name="Pagani I."/>
            <person name="Ivanova N."/>
            <person name="Ovchinnikova G."/>
            <person name="Lu M."/>
            <person name="Detter J.C."/>
            <person name="Han C."/>
            <person name="Land M."/>
            <person name="Hauser L."/>
            <person name="Markowitz V."/>
            <person name="Cheng J.-F."/>
            <person name="Hugenholtz P."/>
            <person name="Woyke T."/>
            <person name="Wu D."/>
            <person name="Tindall B."/>
            <person name="Pomrenke H.G."/>
            <person name="Brambilla E."/>
            <person name="Klenk H.-P."/>
            <person name="Eisen J.A."/>
        </authorList>
    </citation>
    <scope>NUCLEOTIDE SEQUENCE [LARGE SCALE GENOMIC DNA]</scope>
    <source>
        <strain evidence="11">ATCC 49424 / DSM 5305 / JCM 21570 / NBRC 103401 / IFAM 1448</strain>
    </source>
</reference>
<evidence type="ECO:0000256" key="7">
    <source>
        <dbReference type="ARBA" id="ARBA00022884"/>
    </source>
</evidence>
<dbReference type="SMART" id="SM00359">
    <property type="entry name" value="PUA"/>
    <property type="match status" value="1"/>
</dbReference>
<dbReference type="GO" id="GO:0003723">
    <property type="term" value="F:RNA binding"/>
    <property type="evidence" value="ECO:0007669"/>
    <property type="project" value="UniProtKB-KW"/>
</dbReference>
<dbReference type="KEGG" id="pbs:Plabr_0269"/>
<dbReference type="InterPro" id="IPR041532">
    <property type="entry name" value="RlmI-like_PUA"/>
</dbReference>
<dbReference type="Gene3D" id="3.40.50.150">
    <property type="entry name" value="Vaccinia Virus protein VP39"/>
    <property type="match status" value="1"/>
</dbReference>
<accession>F0SPJ4</accession>
<dbReference type="RefSeq" id="WP_013626642.1">
    <property type="nucleotide sequence ID" value="NC_015174.1"/>
</dbReference>
<dbReference type="AlphaFoldDB" id="F0SPJ4"/>
<dbReference type="OrthoDB" id="9805492at2"/>
<dbReference type="PANTHER" id="PTHR42873:SF1">
    <property type="entry name" value="S-ADENOSYLMETHIONINE-DEPENDENT METHYLTRANSFERASE DOMAIN-CONTAINING PROTEIN"/>
    <property type="match status" value="1"/>
</dbReference>
<organism evidence="10 11">
    <name type="scientific">Rubinisphaera brasiliensis (strain ATCC 49424 / DSM 5305 / JCM 21570 / IAM 15109 / NBRC 103401 / IFAM 1448)</name>
    <name type="common">Planctomyces brasiliensis</name>
    <dbReference type="NCBI Taxonomy" id="756272"/>
    <lineage>
        <taxon>Bacteria</taxon>
        <taxon>Pseudomonadati</taxon>
        <taxon>Planctomycetota</taxon>
        <taxon>Planctomycetia</taxon>
        <taxon>Planctomycetales</taxon>
        <taxon>Planctomycetaceae</taxon>
        <taxon>Rubinisphaera</taxon>
    </lineage>
</organism>
<dbReference type="InterPro" id="IPR029063">
    <property type="entry name" value="SAM-dependent_MTases_sf"/>
</dbReference>
<dbReference type="InterPro" id="IPR019614">
    <property type="entry name" value="SAM-dep_methyl-trfase"/>
</dbReference>